<dbReference type="SUPFAM" id="SSF53098">
    <property type="entry name" value="Ribonuclease H-like"/>
    <property type="match status" value="1"/>
</dbReference>
<organism evidence="1 2">
    <name type="scientific">Phytophthora fragariae</name>
    <dbReference type="NCBI Taxonomy" id="53985"/>
    <lineage>
        <taxon>Eukaryota</taxon>
        <taxon>Sar</taxon>
        <taxon>Stramenopiles</taxon>
        <taxon>Oomycota</taxon>
        <taxon>Peronosporomycetes</taxon>
        <taxon>Peronosporales</taxon>
        <taxon>Peronosporaceae</taxon>
        <taxon>Phytophthora</taxon>
    </lineage>
</organism>
<name>A0A6A3H424_9STRA</name>
<sequence length="386" mass="42996">MVWIVHCNLPLAFSESREARRYSNLQPVSQETLPAGMDGVMLTIERAIAAELLARFGIMLGGWTHASEHYLDVFACYEVDTRPKTALLSMTPLLNAEDDDLTARGHREFLETIMPGDYGVQLEQCRFFVGDNCSVNRQLATLTGVPLIGCASHRLNLAVKADMASHKDDLAAVHALMVEDQLSACHPSRNSLELAFVIVNRYFKLLEFLDPEDDDILHLLPSPACNKRLRVLMVKLRDIESVAKALQGLNVDLLDVQQWFDELMSAKPQLAHYLGPRANIVHSPDFESGCVRVLRGKSGRLNRAEKAALQSFATTRSSAEPDNAADVSTSFVERLRKRRRLAEAAVAVARVTFGQQRRGLLPLILETLLFLNENQSYWDASTAGRA</sequence>
<dbReference type="Proteomes" id="UP000460718">
    <property type="component" value="Unassembled WGS sequence"/>
</dbReference>
<proteinExistence type="predicted"/>
<reference evidence="1 2" key="1">
    <citation type="submission" date="2018-09" db="EMBL/GenBank/DDBJ databases">
        <title>Genomic investigation of the strawberry pathogen Phytophthora fragariae indicates pathogenicity is determined by transcriptional variation in three key races.</title>
        <authorList>
            <person name="Adams T.M."/>
            <person name="Armitage A.D."/>
            <person name="Sobczyk M.K."/>
            <person name="Bates H.J."/>
            <person name="Dunwell J.M."/>
            <person name="Nellist C.F."/>
            <person name="Harrison R.J."/>
        </authorList>
    </citation>
    <scope>NUCLEOTIDE SEQUENCE [LARGE SCALE GENOMIC DNA]</scope>
    <source>
        <strain evidence="1 2">SCRP245</strain>
    </source>
</reference>
<protein>
    <recommendedName>
        <fullName evidence="3">HAT C-terminal dimerisation domain-containing protein</fullName>
    </recommendedName>
</protein>
<dbReference type="PANTHER" id="PTHR40866:SF1">
    <property type="entry name" value="BED-TYPE DOMAIN-CONTAINING PROTEIN"/>
    <property type="match status" value="1"/>
</dbReference>
<dbReference type="InterPro" id="IPR012337">
    <property type="entry name" value="RNaseH-like_sf"/>
</dbReference>
<comment type="caution">
    <text evidence="1">The sequence shown here is derived from an EMBL/GenBank/DDBJ whole genome shotgun (WGS) entry which is preliminary data.</text>
</comment>
<evidence type="ECO:0008006" key="3">
    <source>
        <dbReference type="Google" id="ProtNLM"/>
    </source>
</evidence>
<gene>
    <name evidence="1" type="ORF">PF011_g28807</name>
</gene>
<evidence type="ECO:0000313" key="1">
    <source>
        <dbReference type="EMBL" id="KAE8964060.1"/>
    </source>
</evidence>
<evidence type="ECO:0000313" key="2">
    <source>
        <dbReference type="Proteomes" id="UP000460718"/>
    </source>
</evidence>
<dbReference type="AlphaFoldDB" id="A0A6A3H424"/>
<dbReference type="EMBL" id="QXFW01004858">
    <property type="protein sequence ID" value="KAE8964060.1"/>
    <property type="molecule type" value="Genomic_DNA"/>
</dbReference>
<accession>A0A6A3H424</accession>
<dbReference type="PANTHER" id="PTHR40866">
    <property type="entry name" value="BED-TYPE DOMAIN-CONTAINING PROTEIN"/>
    <property type="match status" value="1"/>
</dbReference>